<evidence type="ECO:0000256" key="11">
    <source>
        <dbReference type="ARBA" id="ARBA00023128"/>
    </source>
</evidence>
<evidence type="ECO:0000256" key="6">
    <source>
        <dbReference type="ARBA" id="ARBA00022792"/>
    </source>
</evidence>
<dbReference type="SUPFAM" id="SSF56784">
    <property type="entry name" value="HAD-like"/>
    <property type="match status" value="1"/>
</dbReference>
<feature type="region of interest" description="Disordered" evidence="15">
    <location>
        <begin position="77"/>
        <end position="142"/>
    </location>
</feature>
<gene>
    <name evidence="17" type="primary">TIM50</name>
    <name evidence="17" type="ORF">AWJ20_3127</name>
</gene>
<comment type="subcellular location">
    <subcellularLocation>
        <location evidence="1 13">Mitochondrion inner membrane</location>
        <topology evidence="1 13">Single-pass membrane protein</topology>
    </subcellularLocation>
</comment>
<keyword evidence="4 13" id="KW-0813">Transport</keyword>
<keyword evidence="14" id="KW-0175">Coiled coil</keyword>
<keyword evidence="5" id="KW-0812">Transmembrane</keyword>
<dbReference type="GO" id="GO:0005744">
    <property type="term" value="C:TIM23 mitochondrial import inner membrane translocase complex"/>
    <property type="evidence" value="ECO:0007669"/>
    <property type="project" value="UniProtKB-UniRule"/>
</dbReference>
<dbReference type="Pfam" id="PF03031">
    <property type="entry name" value="NIF"/>
    <property type="match status" value="1"/>
</dbReference>
<evidence type="ECO:0000256" key="15">
    <source>
        <dbReference type="SAM" id="MobiDB-lite"/>
    </source>
</evidence>
<evidence type="ECO:0000256" key="13">
    <source>
        <dbReference type="RuleBase" id="RU365079"/>
    </source>
</evidence>
<dbReference type="GO" id="GO:0042802">
    <property type="term" value="F:identical protein binding"/>
    <property type="evidence" value="ECO:0007669"/>
    <property type="project" value="EnsemblFungi"/>
</dbReference>
<dbReference type="FunFam" id="3.40.50.1000:FF:000019">
    <property type="entry name" value="Mitochondrial import inner membrane translocase subunit TIM50"/>
    <property type="match status" value="1"/>
</dbReference>
<evidence type="ECO:0000256" key="8">
    <source>
        <dbReference type="ARBA" id="ARBA00022946"/>
    </source>
</evidence>
<feature type="compositionally biased region" description="Basic and acidic residues" evidence="15">
    <location>
        <begin position="122"/>
        <end position="142"/>
    </location>
</feature>
<dbReference type="Gene3D" id="3.40.50.1000">
    <property type="entry name" value="HAD superfamily/HAD-like"/>
    <property type="match status" value="1"/>
</dbReference>
<name>A0A167FN24_9ASCO</name>
<dbReference type="InterPro" id="IPR023214">
    <property type="entry name" value="HAD_sf"/>
</dbReference>
<comment type="function">
    <text evidence="13">Essential component of the TIM23 complex, a complex that mediates the translocation of transit peptide-containing proteins across the mitochondrial inner membrane.</text>
</comment>
<keyword evidence="9" id="KW-1133">Transmembrane helix</keyword>
<evidence type="ECO:0000256" key="9">
    <source>
        <dbReference type="ARBA" id="ARBA00022989"/>
    </source>
</evidence>
<keyword evidence="11 13" id="KW-0496">Mitochondrion</keyword>
<feature type="compositionally biased region" description="Polar residues" evidence="15">
    <location>
        <begin position="84"/>
        <end position="111"/>
    </location>
</feature>
<dbReference type="GO" id="GO:0030150">
    <property type="term" value="P:protein import into mitochondrial matrix"/>
    <property type="evidence" value="ECO:0007669"/>
    <property type="project" value="EnsemblFungi"/>
</dbReference>
<dbReference type="AlphaFoldDB" id="A0A167FN24"/>
<keyword evidence="10 13" id="KW-0811">Translocation</keyword>
<accession>A0A167FN24</accession>
<dbReference type="GO" id="GO:0030943">
    <property type="term" value="F:mitochondrion targeting sequence binding"/>
    <property type="evidence" value="ECO:0007669"/>
    <property type="project" value="EnsemblFungi"/>
</dbReference>
<proteinExistence type="inferred from homology"/>
<dbReference type="GeneID" id="30035115"/>
<dbReference type="GO" id="GO:0008320">
    <property type="term" value="F:protein transmembrane transporter activity"/>
    <property type="evidence" value="ECO:0007669"/>
    <property type="project" value="EnsemblFungi"/>
</dbReference>
<evidence type="ECO:0000256" key="7">
    <source>
        <dbReference type="ARBA" id="ARBA00022927"/>
    </source>
</evidence>
<comment type="similarity">
    <text evidence="2 13">Belongs to the TIM50 family.</text>
</comment>
<evidence type="ECO:0000256" key="10">
    <source>
        <dbReference type="ARBA" id="ARBA00023010"/>
    </source>
</evidence>
<protein>
    <recommendedName>
        <fullName evidence="3 13">Mitochondrial import inner membrane translocase subunit TIM50</fullName>
    </recommendedName>
</protein>
<dbReference type="RefSeq" id="XP_018737976.1">
    <property type="nucleotide sequence ID" value="XM_018880126.1"/>
</dbReference>
<organism evidence="17 18">
    <name type="scientific">Sugiyamaella lignohabitans</name>
    <dbReference type="NCBI Taxonomy" id="796027"/>
    <lineage>
        <taxon>Eukaryota</taxon>
        <taxon>Fungi</taxon>
        <taxon>Dikarya</taxon>
        <taxon>Ascomycota</taxon>
        <taxon>Saccharomycotina</taxon>
        <taxon>Dipodascomycetes</taxon>
        <taxon>Dipodascales</taxon>
        <taxon>Trichomonascaceae</taxon>
        <taxon>Sugiyamaella</taxon>
    </lineage>
</organism>
<dbReference type="CDD" id="cd07521">
    <property type="entry name" value="HAD_FCP1-like"/>
    <property type="match status" value="1"/>
</dbReference>
<dbReference type="PANTHER" id="PTHR12210">
    <property type="entry name" value="DULLARD PROTEIN PHOSPHATASE"/>
    <property type="match status" value="1"/>
</dbReference>
<dbReference type="InterPro" id="IPR004274">
    <property type="entry name" value="FCP1_dom"/>
</dbReference>
<evidence type="ECO:0000256" key="14">
    <source>
        <dbReference type="SAM" id="Coils"/>
    </source>
</evidence>
<comment type="subunit">
    <text evidence="13">Component of the TIM23 complex.</text>
</comment>
<evidence type="ECO:0000256" key="2">
    <source>
        <dbReference type="ARBA" id="ARBA00006344"/>
    </source>
</evidence>
<feature type="coiled-coil region" evidence="14">
    <location>
        <begin position="451"/>
        <end position="514"/>
    </location>
</feature>
<dbReference type="EMBL" id="CP014503">
    <property type="protein sequence ID" value="ANB15499.1"/>
    <property type="molecule type" value="Genomic_DNA"/>
</dbReference>
<dbReference type="Proteomes" id="UP000189580">
    <property type="component" value="Chromosome b"/>
</dbReference>
<dbReference type="InterPro" id="IPR036412">
    <property type="entry name" value="HAD-like_sf"/>
</dbReference>
<keyword evidence="18" id="KW-1185">Reference proteome</keyword>
<keyword evidence="12" id="KW-0472">Membrane</keyword>
<sequence length="515" mass="57536">MLRLALRSVANANIAGAAKLHSGPASARITISNAMKLATGSSSSSLRFYSSDKKKSEPVSSLLTDDILEKAGIDTNSLKKESGKTGSNESSGSAETSNAAQAESTSESVDSAESGEAGASPEQKERWKGTAKKSSDKSSTDLRRERRSNLFYAALLGMALGGGAYLARDWEENEQKSHPDISGGYSPGASFNRAKARLGDIFNYFNEPIFEKLLPDPLPEPYGRPLTLVLSLDDLLVHSEWTREHGWRTAKRPGVDYFLGYLAQYYEIVIFSSKYQVYSEKVVAALDPYRSSVSYALFREATRYRDGKVIKDLNNLNRDLGKVIIVDTDPTCYSMQPENAVPVKPWTGQRDDDGLVKLIPFLEWIATQPIKDVRPILKAFENTDMAEEYARREAIARKKFEEEFYKQNQTANWASSFLGIKPPAPPKPMMPQDYIRQEGQKGYEAFQKYLKENGEKMLAEEKQREKEILNEQKFTLNKFVTEGLPNPEEIAAIQKQKELEAQQAEMAVAKVQADK</sequence>
<reference evidence="17 18" key="1">
    <citation type="submission" date="2016-02" db="EMBL/GenBank/DDBJ databases">
        <title>Complete genome sequence and transcriptome regulation of the pentose utilising yeast Sugiyamaella lignohabitans.</title>
        <authorList>
            <person name="Bellasio M."/>
            <person name="Peymann A."/>
            <person name="Valli M."/>
            <person name="Sipitzky M."/>
            <person name="Graf A."/>
            <person name="Sauer M."/>
            <person name="Marx H."/>
            <person name="Mattanovich D."/>
        </authorList>
    </citation>
    <scope>NUCLEOTIDE SEQUENCE [LARGE SCALE GENOMIC DNA]</scope>
    <source>
        <strain evidence="17 18">CBS 10342</strain>
    </source>
</reference>
<evidence type="ECO:0000256" key="3">
    <source>
        <dbReference type="ARBA" id="ARBA00020799"/>
    </source>
</evidence>
<keyword evidence="6" id="KW-0999">Mitochondrion inner membrane</keyword>
<evidence type="ECO:0000256" key="4">
    <source>
        <dbReference type="ARBA" id="ARBA00022448"/>
    </source>
</evidence>
<evidence type="ECO:0000256" key="5">
    <source>
        <dbReference type="ARBA" id="ARBA00022692"/>
    </source>
</evidence>
<keyword evidence="8 13" id="KW-0809">Transit peptide</keyword>
<keyword evidence="7 13" id="KW-0653">Protein transport</keyword>
<dbReference type="SMART" id="SM00577">
    <property type="entry name" value="CPDc"/>
    <property type="match status" value="1"/>
</dbReference>
<evidence type="ECO:0000259" key="16">
    <source>
        <dbReference type="PROSITE" id="PS50969"/>
    </source>
</evidence>
<dbReference type="KEGG" id="slb:AWJ20_3127"/>
<evidence type="ECO:0000313" key="17">
    <source>
        <dbReference type="EMBL" id="ANB15499.1"/>
    </source>
</evidence>
<dbReference type="PROSITE" id="PS50969">
    <property type="entry name" value="FCP1"/>
    <property type="match status" value="1"/>
</dbReference>
<evidence type="ECO:0000256" key="12">
    <source>
        <dbReference type="ARBA" id="ARBA00023136"/>
    </source>
</evidence>
<evidence type="ECO:0000313" key="18">
    <source>
        <dbReference type="Proteomes" id="UP000189580"/>
    </source>
</evidence>
<dbReference type="InterPro" id="IPR050365">
    <property type="entry name" value="TIM50"/>
</dbReference>
<feature type="domain" description="FCP1 homology" evidence="16">
    <location>
        <begin position="221"/>
        <end position="365"/>
    </location>
</feature>
<evidence type="ECO:0000256" key="1">
    <source>
        <dbReference type="ARBA" id="ARBA00004434"/>
    </source>
</evidence>
<dbReference type="OrthoDB" id="287041at2759"/>
<dbReference type="GO" id="GO:0046902">
    <property type="term" value="P:regulation of mitochondrial membrane permeability"/>
    <property type="evidence" value="ECO:0007669"/>
    <property type="project" value="EnsemblFungi"/>
</dbReference>